<dbReference type="PANTHER" id="PTHR37984">
    <property type="entry name" value="PROTEIN CBG26694"/>
    <property type="match status" value="1"/>
</dbReference>
<dbReference type="GO" id="GO:0015074">
    <property type="term" value="P:DNA integration"/>
    <property type="evidence" value="ECO:0007669"/>
    <property type="project" value="InterPro"/>
</dbReference>
<name>A0A834G9D7_RHOSS</name>
<dbReference type="InterPro" id="IPR012337">
    <property type="entry name" value="RNaseH-like_sf"/>
</dbReference>
<evidence type="ECO:0000313" key="2">
    <source>
        <dbReference type="EMBL" id="KAF7129116.1"/>
    </source>
</evidence>
<organism evidence="2 3">
    <name type="scientific">Rhododendron simsii</name>
    <name type="common">Sims's rhododendron</name>
    <dbReference type="NCBI Taxonomy" id="118357"/>
    <lineage>
        <taxon>Eukaryota</taxon>
        <taxon>Viridiplantae</taxon>
        <taxon>Streptophyta</taxon>
        <taxon>Embryophyta</taxon>
        <taxon>Tracheophyta</taxon>
        <taxon>Spermatophyta</taxon>
        <taxon>Magnoliopsida</taxon>
        <taxon>eudicotyledons</taxon>
        <taxon>Gunneridae</taxon>
        <taxon>Pentapetalae</taxon>
        <taxon>asterids</taxon>
        <taxon>Ericales</taxon>
        <taxon>Ericaceae</taxon>
        <taxon>Ericoideae</taxon>
        <taxon>Rhodoreae</taxon>
        <taxon>Rhododendron</taxon>
    </lineage>
</organism>
<evidence type="ECO:0000313" key="3">
    <source>
        <dbReference type="Proteomes" id="UP000626092"/>
    </source>
</evidence>
<dbReference type="SUPFAM" id="SSF53098">
    <property type="entry name" value="Ribonuclease H-like"/>
    <property type="match status" value="1"/>
</dbReference>
<reference evidence="2" key="1">
    <citation type="submission" date="2019-11" db="EMBL/GenBank/DDBJ databases">
        <authorList>
            <person name="Liu Y."/>
            <person name="Hou J."/>
            <person name="Li T.-Q."/>
            <person name="Guan C.-H."/>
            <person name="Wu X."/>
            <person name="Wu H.-Z."/>
            <person name="Ling F."/>
            <person name="Zhang R."/>
            <person name="Shi X.-G."/>
            <person name="Ren J.-P."/>
            <person name="Chen E.-F."/>
            <person name="Sun J.-M."/>
        </authorList>
    </citation>
    <scope>NUCLEOTIDE SEQUENCE</scope>
    <source>
        <strain evidence="2">Adult_tree_wgs_1</strain>
        <tissue evidence="2">Leaves</tissue>
    </source>
</reference>
<evidence type="ECO:0000259" key="1">
    <source>
        <dbReference type="PROSITE" id="PS50994"/>
    </source>
</evidence>
<dbReference type="EMBL" id="WJXA01000010">
    <property type="protein sequence ID" value="KAF7129116.1"/>
    <property type="molecule type" value="Genomic_DNA"/>
</dbReference>
<dbReference type="Gene3D" id="3.30.420.10">
    <property type="entry name" value="Ribonuclease H-like superfamily/Ribonuclease H"/>
    <property type="match status" value="1"/>
</dbReference>
<keyword evidence="3" id="KW-1185">Reference proteome</keyword>
<feature type="domain" description="Integrase catalytic" evidence="1">
    <location>
        <begin position="2"/>
        <end position="145"/>
    </location>
</feature>
<dbReference type="OrthoDB" id="1936587at2759"/>
<dbReference type="PANTHER" id="PTHR37984:SF5">
    <property type="entry name" value="PROTEIN NYNRIN-LIKE"/>
    <property type="match status" value="1"/>
</dbReference>
<sequence>MRGPWPFAQWGVDLIGPLPMAAGQGQYAIIAVDYFMKWVEAKALTTITAKVTIDFLWKLIISRFGLPRVIVTDRGKQFDNAQFKVYCVSKGIHIHYVFKAHPKANGQVEVTNRTIKKGSKKRLQEAKGAWPDELYNVLWAYRTTP</sequence>
<dbReference type="Proteomes" id="UP000626092">
    <property type="component" value="Unassembled WGS sequence"/>
</dbReference>
<gene>
    <name evidence="2" type="ORF">RHSIM_Rhsim10G0127600</name>
</gene>
<comment type="caution">
    <text evidence="2">The sequence shown here is derived from an EMBL/GenBank/DDBJ whole genome shotgun (WGS) entry which is preliminary data.</text>
</comment>
<dbReference type="AlphaFoldDB" id="A0A834G9D7"/>
<dbReference type="GO" id="GO:0003676">
    <property type="term" value="F:nucleic acid binding"/>
    <property type="evidence" value="ECO:0007669"/>
    <property type="project" value="InterPro"/>
</dbReference>
<dbReference type="InterPro" id="IPR050951">
    <property type="entry name" value="Retrovirus_Pol_polyprotein"/>
</dbReference>
<protein>
    <recommendedName>
        <fullName evidence="1">Integrase catalytic domain-containing protein</fullName>
    </recommendedName>
</protein>
<dbReference type="InterPro" id="IPR036397">
    <property type="entry name" value="RNaseH_sf"/>
</dbReference>
<dbReference type="PROSITE" id="PS50994">
    <property type="entry name" value="INTEGRASE"/>
    <property type="match status" value="1"/>
</dbReference>
<dbReference type="InterPro" id="IPR001584">
    <property type="entry name" value="Integrase_cat-core"/>
</dbReference>
<dbReference type="Pfam" id="PF00665">
    <property type="entry name" value="rve"/>
    <property type="match status" value="1"/>
</dbReference>
<accession>A0A834G9D7</accession>
<proteinExistence type="predicted"/>